<feature type="region of interest" description="Disordered" evidence="4">
    <location>
        <begin position="961"/>
        <end position="1001"/>
    </location>
</feature>
<evidence type="ECO:0000256" key="1">
    <source>
        <dbReference type="ARBA" id="ARBA00022614"/>
    </source>
</evidence>
<keyword evidence="3" id="KW-0175">Coiled coil</keyword>
<keyword evidence="1" id="KW-0433">Leucine-rich repeat</keyword>
<dbReference type="PANTHER" id="PTHR46652">
    <property type="entry name" value="LEUCINE-RICH REPEAT AND IQ DOMAIN-CONTAINING PROTEIN 1-RELATED"/>
    <property type="match status" value="1"/>
</dbReference>
<proteinExistence type="predicted"/>
<feature type="compositionally biased region" description="Basic and acidic residues" evidence="4">
    <location>
        <begin position="1561"/>
        <end position="1571"/>
    </location>
</feature>
<feature type="coiled-coil region" evidence="3">
    <location>
        <begin position="282"/>
        <end position="320"/>
    </location>
</feature>
<dbReference type="Gene3D" id="3.80.10.10">
    <property type="entry name" value="Ribonuclease Inhibitor"/>
    <property type="match status" value="3"/>
</dbReference>
<comment type="caution">
    <text evidence="5">The sequence shown here is derived from an EMBL/GenBank/DDBJ whole genome shotgun (WGS) entry which is preliminary data.</text>
</comment>
<dbReference type="OrthoDB" id="10251250at2759"/>
<evidence type="ECO:0000313" key="5">
    <source>
        <dbReference type="EMBL" id="TGZ72090.1"/>
    </source>
</evidence>
<feature type="coiled-coil region" evidence="3">
    <location>
        <begin position="104"/>
        <end position="131"/>
    </location>
</feature>
<evidence type="ECO:0000256" key="4">
    <source>
        <dbReference type="SAM" id="MobiDB-lite"/>
    </source>
</evidence>
<evidence type="ECO:0000256" key="3">
    <source>
        <dbReference type="SAM" id="Coils"/>
    </source>
</evidence>
<feature type="region of interest" description="Disordered" evidence="4">
    <location>
        <begin position="1511"/>
        <end position="1571"/>
    </location>
</feature>
<keyword evidence="2" id="KW-0677">Repeat</keyword>
<feature type="compositionally biased region" description="Polar residues" evidence="4">
    <location>
        <begin position="964"/>
        <end position="979"/>
    </location>
</feature>
<dbReference type="EMBL" id="SJOL01004042">
    <property type="protein sequence ID" value="TGZ72090.1"/>
    <property type="molecule type" value="Genomic_DNA"/>
</dbReference>
<feature type="region of interest" description="Disordered" evidence="4">
    <location>
        <begin position="433"/>
        <end position="491"/>
    </location>
</feature>
<name>A0A4S2M6P5_OPIFE</name>
<dbReference type="STRING" id="147828.A0A4S2M6P5"/>
<dbReference type="SUPFAM" id="SSF52058">
    <property type="entry name" value="L domain-like"/>
    <property type="match status" value="1"/>
</dbReference>
<protein>
    <recommendedName>
        <fullName evidence="7">Leucine-rich repeat and IQ domain-containing protein 1</fullName>
    </recommendedName>
</protein>
<dbReference type="InterPro" id="IPR032675">
    <property type="entry name" value="LRR_dom_sf"/>
</dbReference>
<feature type="compositionally biased region" description="Basic and acidic residues" evidence="4">
    <location>
        <begin position="980"/>
        <end position="991"/>
    </location>
</feature>
<evidence type="ECO:0000313" key="6">
    <source>
        <dbReference type="Proteomes" id="UP000308267"/>
    </source>
</evidence>
<feature type="region of interest" description="Disordered" evidence="4">
    <location>
        <begin position="1759"/>
        <end position="1779"/>
    </location>
</feature>
<feature type="compositionally biased region" description="Basic and acidic residues" evidence="4">
    <location>
        <begin position="1766"/>
        <end position="1779"/>
    </location>
</feature>
<dbReference type="InterPro" id="IPR003591">
    <property type="entry name" value="Leu-rich_rpt_typical-subtyp"/>
</dbReference>
<dbReference type="InterPro" id="IPR001611">
    <property type="entry name" value="Leu-rich_rpt"/>
</dbReference>
<feature type="region of interest" description="Disordered" evidence="4">
    <location>
        <begin position="76"/>
        <end position="95"/>
    </location>
</feature>
<keyword evidence="6" id="KW-1185">Reference proteome</keyword>
<accession>A0A4S2M6P5</accession>
<dbReference type="SMART" id="SM00369">
    <property type="entry name" value="LRR_TYP"/>
    <property type="match status" value="4"/>
</dbReference>
<feature type="region of interest" description="Disordered" evidence="4">
    <location>
        <begin position="1"/>
        <end position="37"/>
    </location>
</feature>
<dbReference type="PANTHER" id="PTHR46652:SF3">
    <property type="entry name" value="LEUCINE-RICH REPEAT-CONTAINING PROTEIN 9"/>
    <property type="match status" value="1"/>
</dbReference>
<dbReference type="InterPro" id="IPR050836">
    <property type="entry name" value="SDS22/Internalin_LRR"/>
</dbReference>
<dbReference type="Proteomes" id="UP000308267">
    <property type="component" value="Unassembled WGS sequence"/>
</dbReference>
<gene>
    <name evidence="5" type="ORF">CRM22_002297</name>
</gene>
<organism evidence="5 6">
    <name type="scientific">Opisthorchis felineus</name>
    <dbReference type="NCBI Taxonomy" id="147828"/>
    <lineage>
        <taxon>Eukaryota</taxon>
        <taxon>Metazoa</taxon>
        <taxon>Spiralia</taxon>
        <taxon>Lophotrochozoa</taxon>
        <taxon>Platyhelminthes</taxon>
        <taxon>Trematoda</taxon>
        <taxon>Digenea</taxon>
        <taxon>Opisthorchiida</taxon>
        <taxon>Opisthorchiata</taxon>
        <taxon>Opisthorchiidae</taxon>
        <taxon>Opisthorchis</taxon>
    </lineage>
</organism>
<feature type="compositionally biased region" description="Polar residues" evidence="4">
    <location>
        <begin position="474"/>
        <end position="491"/>
    </location>
</feature>
<feature type="compositionally biased region" description="Polar residues" evidence="4">
    <location>
        <begin position="444"/>
        <end position="458"/>
    </location>
</feature>
<evidence type="ECO:0000256" key="2">
    <source>
        <dbReference type="ARBA" id="ARBA00022737"/>
    </source>
</evidence>
<evidence type="ECO:0008006" key="7">
    <source>
        <dbReference type="Google" id="ProtNLM"/>
    </source>
</evidence>
<reference evidence="5 6" key="1">
    <citation type="journal article" date="2019" name="BMC Genomics">
        <title>New insights from Opisthorchis felineus genome: update on genomics of the epidemiologically important liver flukes.</title>
        <authorList>
            <person name="Ershov N.I."/>
            <person name="Mordvinov V.A."/>
            <person name="Prokhortchouk E.B."/>
            <person name="Pakharukova M.Y."/>
            <person name="Gunbin K.V."/>
            <person name="Ustyantsev K."/>
            <person name="Genaev M.A."/>
            <person name="Blinov A.G."/>
            <person name="Mazur A."/>
            <person name="Boulygina E."/>
            <person name="Tsygankova S."/>
            <person name="Khrameeva E."/>
            <person name="Chekanov N."/>
            <person name="Fan G."/>
            <person name="Xiao A."/>
            <person name="Zhang H."/>
            <person name="Xu X."/>
            <person name="Yang H."/>
            <person name="Solovyev V."/>
            <person name="Lee S.M."/>
            <person name="Liu X."/>
            <person name="Afonnikov D.A."/>
            <person name="Skryabin K.G."/>
        </authorList>
    </citation>
    <scope>NUCLEOTIDE SEQUENCE [LARGE SCALE GENOMIC DNA]</scope>
    <source>
        <strain evidence="5">AK-0245</strain>
        <tissue evidence="5">Whole organism</tissue>
    </source>
</reference>
<dbReference type="PROSITE" id="PS51450">
    <property type="entry name" value="LRR"/>
    <property type="match status" value="2"/>
</dbReference>
<sequence>MQNHPVQPAKDENPPIAGPPADTLREPEESNTSDRNLTTCLLAQVSSPKPTNLLITEMASTFDKFLSKFQELDQPDLEDGLFPTTDGDATGPPSSYEKQLRVALDRVGLNMDDYENAMRNLSEEILTSESVFEENSDQLNENKTEPPHVKKKLDLDEGDQLVPFPVDPVGPTSESDMCNLLLYDCNAWDSSVSTKQNQSISSKNSFQKSFGDKRIEEAEKKKWAYYADILEKKTKWEEYYCEMTKENSGTRYWWNVRKEKTDSMERIQTSETEEETTSPAMTRELEQQLEVETKRLEERIRELEIARAREVERLKRIQQIKTDVRLSRHCRSAGIRLGDKASLLQSASQLRDTSLQRPNTTDGVRTSPLRNTLEDQIESKSFLCIPTGVDEAEPDSPTCCTNSLRWLRSPLNSEMSVKQVGTMPDLQSGGLHWFGNHDIKHPNIDSNPSLSSQATESGSPRAVSLQREHDSTDPSRSFDGSSEQTTSVSSTFMTESFPTLLDEESFRPQNPSTVVVQLAVPGSLTPKRVAPHSPHLSMLFTKKVDVPVEEIHPFSHSAVPNPPSTAVICGDGIGVTDLLQSADDQQGLKNTQRLKSQVACVEKQQDYSEVEMIPNDIREQESILYETYEASREKTTLLSSKWPVEVSRCTPTLSGLHCSNDSVRLQIHNEESHVPLLLVKPISLPRPLRHALALSPDQVDIKLLDPCDNPNCKSYFIKIRLDLDPWVQSFEELSLRIPIPDDIVFQKDKSLRASASIQSHFGVHQQFSQLFTSNSSKGFYGSADHHNNARETAEFQEGVILETSQHNNLTVDVSLGKRSVKTLKELKAAGATHCLAASASGVEGNHRILHSSHTNPENAHPVRQDNLKKNSTETAPYWCIALRCDSLNESEEAVNGNILDFTESGNCSSQACSDRNNSHFDADDNFGILSTLNRRHRNDQNEQHSLLRNSLSQNPVVLFKNKQKLTSKTTNRYHPTSSDSTRERKSLDQQGREQQITSHCDQRIPEDHMLVALRRRWLNLLELRKRLFGGSHAQNMELQAIRSPENKLRPQGTLHQTNKNLSEQVVSKALGVKEIPGDFSQQILCVEFFQISPGCDLVSFLWKCLELKVLRLHGCNLTTSCLKGIGLLKNLELLDLSKNCIDGLEVDTFALPKLTALDLCCNRISTLTRLGGPYTALKELNVSTNLITRLDRDQLHFTAPQLFLLDVSNNLVTQLGSSNNVGNFVFPLGSIILSGNQLMRLEDFTCVDYVATQLDLSSNLLQELPAIGFHGPILKKLILDQNGLLSLDSLVESWLPNLVELSANRNSITTLPRIHCPSLQYFLLQDNRISDISNLAEMLNLMPALCNLDLKNNPCTIIASHRKPSHFDALISRSGNGRLRSAANCDNKVETTGPYLLDDHLHMNRSPHLVSEEPHLTPPTVRIHVSDYSDEFANLSEYFVNLACEKTGVRIQIEHFAPTANVIEKHQILLDDCVHNVLNDYKNLIPEVYFCHVGQTGKLSDEAREQLGYSKEFGSANPDGSTSSVIMGESDGNVTVPRKVDEPTVSSNAYQKGVPEDQTEEPSKKSMDSEKDLDCSIARETSVSSSYFTDGNEVPSWINLITAGETDTKITKYFKSDPVSGDKSCAHTNGNATFPPSETSSSTSVKNNMLQYRTEVPSTNQTVKDSHRNKLKREWGIQKDSTVELLLRRARRLKPVRKEKRNSPAIGRHAVWNHLECRTITKWSGPVNSPVGHETGSCKHLPLNPVCSLLDLPKISAPRQTSTNQERPKAAHYHELIKR</sequence>